<dbReference type="InterPro" id="IPR020988">
    <property type="entry name" value="Pept_U32_collagenase"/>
</dbReference>
<dbReference type="RefSeq" id="WP_184748263.1">
    <property type="nucleotide sequence ID" value="NZ_JACHGJ010000009.1"/>
</dbReference>
<dbReference type="InterPro" id="IPR051454">
    <property type="entry name" value="RNA/ubiquinone_mod_enzymes"/>
</dbReference>
<comment type="caution">
    <text evidence="2">The sequence shown here is derived from an EMBL/GenBank/DDBJ whole genome shotgun (WGS) entry which is preliminary data.</text>
</comment>
<dbReference type="AlphaFoldDB" id="A0A841RDB6"/>
<reference evidence="2 3" key="1">
    <citation type="submission" date="2020-08" db="EMBL/GenBank/DDBJ databases">
        <title>Genomic Encyclopedia of Type Strains, Phase IV (KMG-IV): sequencing the most valuable type-strain genomes for metagenomic binning, comparative biology and taxonomic classification.</title>
        <authorList>
            <person name="Goeker M."/>
        </authorList>
    </citation>
    <scope>NUCLEOTIDE SEQUENCE [LARGE SCALE GENOMIC DNA]</scope>
    <source>
        <strain evidence="2 3">DSM 2461</strain>
    </source>
</reference>
<dbReference type="Pfam" id="PF12392">
    <property type="entry name" value="DUF3656"/>
    <property type="match status" value="1"/>
</dbReference>
<feature type="domain" description="Peptidase U32 collagenase" evidence="1">
    <location>
        <begin position="378"/>
        <end position="489"/>
    </location>
</feature>
<gene>
    <name evidence="2" type="ORF">HNR50_003713</name>
</gene>
<accession>A0A841RDB6</accession>
<proteinExistence type="predicted"/>
<dbReference type="Proteomes" id="UP000587760">
    <property type="component" value="Unassembled WGS sequence"/>
</dbReference>
<organism evidence="2 3">
    <name type="scientific">Spirochaeta isovalerica</name>
    <dbReference type="NCBI Taxonomy" id="150"/>
    <lineage>
        <taxon>Bacteria</taxon>
        <taxon>Pseudomonadati</taxon>
        <taxon>Spirochaetota</taxon>
        <taxon>Spirochaetia</taxon>
        <taxon>Spirochaetales</taxon>
        <taxon>Spirochaetaceae</taxon>
        <taxon>Spirochaeta</taxon>
    </lineage>
</organism>
<dbReference type="PANTHER" id="PTHR30217">
    <property type="entry name" value="PEPTIDASE U32 FAMILY"/>
    <property type="match status" value="1"/>
</dbReference>
<dbReference type="EC" id="3.4.-.-" evidence="2"/>
<name>A0A841RDB6_9SPIO</name>
<evidence type="ECO:0000313" key="3">
    <source>
        <dbReference type="Proteomes" id="UP000587760"/>
    </source>
</evidence>
<dbReference type="InterPro" id="IPR001539">
    <property type="entry name" value="Peptidase_U32"/>
</dbReference>
<evidence type="ECO:0000259" key="1">
    <source>
        <dbReference type="Pfam" id="PF12392"/>
    </source>
</evidence>
<dbReference type="GO" id="GO:0008233">
    <property type="term" value="F:peptidase activity"/>
    <property type="evidence" value="ECO:0007669"/>
    <property type="project" value="UniProtKB-KW"/>
</dbReference>
<evidence type="ECO:0000313" key="2">
    <source>
        <dbReference type="EMBL" id="MBB6482025.1"/>
    </source>
</evidence>
<keyword evidence="2" id="KW-0645">Protease</keyword>
<protein>
    <submittedName>
        <fullName evidence="2">Putative protease</fullName>
        <ecNumber evidence="2">3.4.-.-</ecNumber>
    </submittedName>
</protein>
<dbReference type="GO" id="GO:0006508">
    <property type="term" value="P:proteolysis"/>
    <property type="evidence" value="ECO:0007669"/>
    <property type="project" value="UniProtKB-KW"/>
</dbReference>
<keyword evidence="3" id="KW-1185">Reference proteome</keyword>
<keyword evidence="2" id="KW-0378">Hydrolase</keyword>
<sequence>MKKPEILAPGGGFNSALHAYEAGADAVYAGMSAFSARKGAVNFTNDQLRRLKSYAVEHNKKIYIAINTVLKQQELEQIIILLHSLSDIQIDGIILQDPGLAYILEKYFPAMERHASTQMAVHNSQGVSALKDAGFKRIILSRELSLSEIEKIRRDHEDVELEVFIHGAMCYSFSGICLASGRLLGRSGNRGECGQICRTWFDGEKGHSFSFSANDMKGGEAVIELTQMGIDSLKIEGRLKSPEYVSHTVRYYRDLLDRNDRSAIRKEEDLSAIAFSREQTAAFFNNRKGENMVGNLYPGHRGISAGHVLSSGKGIFHLKSRIPLSDRDGLLLFLKNEPQQFALKSPGKKHSFKSGESVPVLFNRSVSPGTEIYLVSRHDMTLKEYREESYKPWKTPVPLKVEMSDSKLVIKAALSGQEFTYEEEVEIQESTGGKDFREILTESFSKSGESDFRLSSLELTNLSDLGDREIFLPLSRLKKIRQNFFKNLDMRASQIYRESASRKTGDIDAEYTGNPFAVFPGSIPGRQSMSPSPSPVPFGPGEDNFFPVPPLQFSDSDFEKIRETVDRMLEITAGPVVLGLNNPGHLSLVKEYGQNERVYFFTDYCTYTANKAAVLFYRTRIKRLIYSTYWIEDKEGQLPPLFKLDSSFNPHLFLSRICYRLHNDFGTCRDCRKDYHYSLNQRDREFTVVVKNCLTWLFQKR</sequence>
<dbReference type="EMBL" id="JACHGJ010000009">
    <property type="protein sequence ID" value="MBB6482025.1"/>
    <property type="molecule type" value="Genomic_DNA"/>
</dbReference>
<dbReference type="PANTHER" id="PTHR30217:SF10">
    <property type="entry name" value="23S RRNA 5-HYDROXYCYTIDINE C2501 SYNTHASE"/>
    <property type="match status" value="1"/>
</dbReference>
<dbReference type="Pfam" id="PF01136">
    <property type="entry name" value="Peptidase_U32"/>
    <property type="match status" value="1"/>
</dbReference>